<sequence length="567" mass="64182">MNMKQLLCILVSLSFLLTVPVSAEVEPFTIKHYFRHDYGTVSSALGDINGDGMHDVVISTDTGELKAYTLDGITLWSKDFDSPGRSLSVIRKGTERYVLFYNDKGFVYLLDSNGNSKWNLYFPLTKPINSLVASDLDGDRVPEIVVGFKDATFSVYSISGTQWRKENDFYRFYVMKLYTADFAATEYETWDEYPLGVKVDLSWIFPDVIASGERDPNIYLYDPTGKKMWEIENVYPIEQVYSGDINNDQQMEVITASYKYIQVFGLEGKLWRNILESYIYSFGVGDINKDGKKEVAVGTVDGWLYLFDSKGYKVWNDPQFIGKDVRYVTIDDFTGDGSPEILVAAGKWSSSKQEIDQGTFYVFSSDGEKLSETNVNGPIKTVSIVDIDSDGYKDVIVCSNYVFVYKNNFLTIFAGRHYAEGERLLLRAQFDESIKEFAKSKELYTKLGDADAVKRCEKNIMTAVEYKALNAQAMELFNNANTELNNGNYDKALEQFNEARRIFEKVGNKAMLATTDAMISETSAKIQPIPEQTLPFSPTLILIPIMVVVAVLGGALGFLFIRRRKRI</sequence>
<dbReference type="EMBL" id="LNGE01000023">
    <property type="protein sequence ID" value="KYC45293.1"/>
    <property type="molecule type" value="Genomic_DNA"/>
</dbReference>
<dbReference type="GO" id="GO:0016020">
    <property type="term" value="C:membrane"/>
    <property type="evidence" value="ECO:0007669"/>
    <property type="project" value="UniProtKB-SubCell"/>
</dbReference>
<proteinExistence type="predicted"/>
<evidence type="ECO:0000256" key="2">
    <source>
        <dbReference type="ARBA" id="ARBA00022692"/>
    </source>
</evidence>
<keyword evidence="4 5" id="KW-0472">Membrane</keyword>
<name>A0A150IJU3_9EURY</name>
<evidence type="ECO:0000313" key="7">
    <source>
        <dbReference type="EMBL" id="KYC48725.1"/>
    </source>
</evidence>
<evidence type="ECO:0000256" key="3">
    <source>
        <dbReference type="ARBA" id="ARBA00022989"/>
    </source>
</evidence>
<dbReference type="SUPFAM" id="SSF69318">
    <property type="entry name" value="Integrin alpha N-terminal domain"/>
    <property type="match status" value="2"/>
</dbReference>
<accession>A0A150IV34</accession>
<comment type="subcellular location">
    <subcellularLocation>
        <location evidence="1">Membrane</location>
        <topology evidence="1">Single-pass membrane protein</topology>
    </subcellularLocation>
</comment>
<evidence type="ECO:0000313" key="10">
    <source>
        <dbReference type="Proteomes" id="UP000092401"/>
    </source>
</evidence>
<evidence type="ECO:0000256" key="4">
    <source>
        <dbReference type="ARBA" id="ARBA00023136"/>
    </source>
</evidence>
<dbReference type="PANTHER" id="PTHR21419">
    <property type="match status" value="1"/>
</dbReference>
<evidence type="ECO:0000256" key="1">
    <source>
        <dbReference type="ARBA" id="ARBA00004167"/>
    </source>
</evidence>
<dbReference type="Gene3D" id="2.130.10.130">
    <property type="entry name" value="Integrin alpha, N-terminal"/>
    <property type="match status" value="2"/>
</dbReference>
<keyword evidence="2 5" id="KW-0812">Transmembrane</keyword>
<dbReference type="SUPFAM" id="SSF48452">
    <property type="entry name" value="TPR-like"/>
    <property type="match status" value="1"/>
</dbReference>
<dbReference type="EMBL" id="LNGF01000001">
    <property type="protein sequence ID" value="KYC48725.1"/>
    <property type="molecule type" value="Genomic_DNA"/>
</dbReference>
<accession>A0A150J2B9</accession>
<dbReference type="Gene3D" id="1.25.40.10">
    <property type="entry name" value="Tetratricopeptide repeat domain"/>
    <property type="match status" value="1"/>
</dbReference>
<dbReference type="Proteomes" id="UP000091929">
    <property type="component" value="Unassembled WGS sequence"/>
</dbReference>
<dbReference type="InterPro" id="IPR028994">
    <property type="entry name" value="Integrin_alpha_N"/>
</dbReference>
<evidence type="ECO:0000313" key="8">
    <source>
        <dbReference type="EMBL" id="KYC51373.1"/>
    </source>
</evidence>
<organism evidence="6 10">
    <name type="scientific">Candidatus Methanofastidiosum methylothiophilum</name>
    <dbReference type="NCBI Taxonomy" id="1705564"/>
    <lineage>
        <taxon>Archaea</taxon>
        <taxon>Methanobacteriati</taxon>
        <taxon>Methanobacteriota</taxon>
        <taxon>Stenosarchaea group</taxon>
        <taxon>Candidatus Methanofastidiosia</taxon>
        <taxon>Candidatus Methanofastidiosales</taxon>
        <taxon>Candidatus Methanofastidiosaceae</taxon>
        <taxon>Candidatus Methanofastidiosum</taxon>
    </lineage>
</organism>
<dbReference type="PANTHER" id="PTHR21419:SF23">
    <property type="entry name" value="PROTEIN DEFECTIVE IN EXINE FORMATION 1"/>
    <property type="match status" value="1"/>
</dbReference>
<accession>A0A150IJU3</accession>
<gene>
    <name evidence="6" type="ORF">APG10_00996</name>
    <name evidence="7" type="ORF">APG11_00036</name>
    <name evidence="8" type="ORF">APG12_00035</name>
</gene>
<evidence type="ECO:0000313" key="6">
    <source>
        <dbReference type="EMBL" id="KYC45293.1"/>
    </source>
</evidence>
<protein>
    <submittedName>
        <fullName evidence="6">FG-GAP repeat protein</fullName>
    </submittedName>
</protein>
<keyword evidence="3 5" id="KW-1133">Transmembrane helix</keyword>
<dbReference type="Proteomes" id="UP000092401">
    <property type="component" value="Unassembled WGS sequence"/>
</dbReference>
<dbReference type="AlphaFoldDB" id="A0A150IJU3"/>
<dbReference type="EMBL" id="LNJC01000001">
    <property type="protein sequence ID" value="KYC51373.1"/>
    <property type="molecule type" value="Genomic_DNA"/>
</dbReference>
<dbReference type="InterPro" id="IPR011990">
    <property type="entry name" value="TPR-like_helical_dom_sf"/>
</dbReference>
<comment type="caution">
    <text evidence="6">The sequence shown here is derived from an EMBL/GenBank/DDBJ whole genome shotgun (WGS) entry which is preliminary data.</text>
</comment>
<evidence type="ECO:0000313" key="9">
    <source>
        <dbReference type="Proteomes" id="UP000091929"/>
    </source>
</evidence>
<dbReference type="InterPro" id="IPR045232">
    <property type="entry name" value="FAM234"/>
</dbReference>
<reference evidence="9 10" key="1">
    <citation type="journal article" date="2016" name="ISME J.">
        <title>Chasing the elusive Euryarchaeota class WSA2: genomes reveal a uniquely fastidious methyl-reducing methanogen.</title>
        <authorList>
            <person name="Nobu M.K."/>
            <person name="Narihiro T."/>
            <person name="Kuroda K."/>
            <person name="Mei R."/>
            <person name="Liu W.T."/>
        </authorList>
    </citation>
    <scope>NUCLEOTIDE SEQUENCE [LARGE SCALE GENOMIC DNA]</scope>
    <source>
        <strain evidence="6">B03fssc0709_Meth_Bin005</strain>
        <strain evidence="7">B15fssc0709_Meth_Bin003</strain>
        <strain evidence="8">BMIXfssc0709_Meth_Bin006</strain>
    </source>
</reference>
<evidence type="ECO:0000256" key="5">
    <source>
        <dbReference type="SAM" id="Phobius"/>
    </source>
</evidence>
<dbReference type="Proteomes" id="UP000092403">
    <property type="component" value="Unassembled WGS sequence"/>
</dbReference>
<feature type="transmembrane region" description="Helical" evidence="5">
    <location>
        <begin position="540"/>
        <end position="561"/>
    </location>
</feature>